<gene>
    <name evidence="2" type="ORF">QYF61_024652</name>
</gene>
<name>A0AAN7P0N7_MYCAM</name>
<accession>A0AAN7P0N7</accession>
<keyword evidence="3" id="KW-1185">Reference proteome</keyword>
<feature type="domain" description="Reverse transcriptase" evidence="1">
    <location>
        <begin position="210"/>
        <end position="472"/>
    </location>
</feature>
<protein>
    <recommendedName>
        <fullName evidence="1">Reverse transcriptase domain-containing protein</fullName>
    </recommendedName>
</protein>
<dbReference type="PROSITE" id="PS50878">
    <property type="entry name" value="RT_POL"/>
    <property type="match status" value="1"/>
</dbReference>
<dbReference type="AlphaFoldDB" id="A0AAN7P0N7"/>
<evidence type="ECO:0000313" key="2">
    <source>
        <dbReference type="EMBL" id="KAK4825172.1"/>
    </source>
</evidence>
<dbReference type="PANTHER" id="PTHR33332">
    <property type="entry name" value="REVERSE TRANSCRIPTASE DOMAIN-CONTAINING PROTEIN"/>
    <property type="match status" value="1"/>
</dbReference>
<organism evidence="2 3">
    <name type="scientific">Mycteria americana</name>
    <name type="common">Wood stork</name>
    <dbReference type="NCBI Taxonomy" id="33587"/>
    <lineage>
        <taxon>Eukaryota</taxon>
        <taxon>Metazoa</taxon>
        <taxon>Chordata</taxon>
        <taxon>Craniata</taxon>
        <taxon>Vertebrata</taxon>
        <taxon>Euteleostomi</taxon>
        <taxon>Archelosauria</taxon>
        <taxon>Archosauria</taxon>
        <taxon>Dinosauria</taxon>
        <taxon>Saurischia</taxon>
        <taxon>Theropoda</taxon>
        <taxon>Coelurosauria</taxon>
        <taxon>Aves</taxon>
        <taxon>Neognathae</taxon>
        <taxon>Neoaves</taxon>
        <taxon>Aequornithes</taxon>
        <taxon>Ciconiiformes</taxon>
        <taxon>Ciconiidae</taxon>
        <taxon>Mycteria</taxon>
    </lineage>
</organism>
<dbReference type="Pfam" id="PF00078">
    <property type="entry name" value="RVT_1"/>
    <property type="match status" value="1"/>
</dbReference>
<dbReference type="CDD" id="cd01650">
    <property type="entry name" value="RT_nLTR_like"/>
    <property type="match status" value="1"/>
</dbReference>
<evidence type="ECO:0000259" key="1">
    <source>
        <dbReference type="PROSITE" id="PS50878"/>
    </source>
</evidence>
<evidence type="ECO:0000313" key="3">
    <source>
        <dbReference type="Proteomes" id="UP001333110"/>
    </source>
</evidence>
<dbReference type="Proteomes" id="UP001333110">
    <property type="component" value="Unassembled WGS sequence"/>
</dbReference>
<sequence length="526" mass="59119">MENVTPVFKKGNQLNLSCWEVCGANRPGRRVQAHEEQEGVWEQSAWIYWVKLCLTNLTVFCDELTSFVGLKVFDMVSHCFLIAKLVRYGLDRVVISGTKSSWRLVSRDVPKGSVLVPILINVFVSNLDNSTECALCKFTEDTSSGRNDQSSKLPIKCWTESDPPVKEVLVCELSQEFDPYKSMGPDNIHPKVLRELADVVPRPLSIIFEKSWRSRDIPEDWKKANITPIYKKGLKEDPGNYRLISLTSVPGKVMEQILLQAITSQLKHVNGKSQHRFTKGKSCLTNLITFYDTVTCLVEVGRVVDVVYLDFSKVFNTVSHSLLPEKLVCYGLDKWSVRWVGNWQTGRTQRVVVNSSFSDWQPVTSGVPQGSILGPKLLSIFISDLDDGIKCTLMKFANDTKLSGEVDTSEGRATLQEDLDRLNEWANKNLMKFNKDKCKVLHLGKHNPGGQHRLGSTRLGSSSVERDLGVLVDNKLSMSEQCAAAAKQGNRMLGCINKGITSRDKEVIIPLYSALVRPHLEYCVQF</sequence>
<proteinExistence type="predicted"/>
<comment type="caution">
    <text evidence="2">The sequence shown here is derived from an EMBL/GenBank/DDBJ whole genome shotgun (WGS) entry which is preliminary data.</text>
</comment>
<reference evidence="2 3" key="1">
    <citation type="journal article" date="2023" name="J. Hered.">
        <title>Chromosome-level genome of the wood stork (Mycteria americana) provides insight into avian chromosome evolution.</title>
        <authorList>
            <person name="Flamio R. Jr."/>
            <person name="Ramstad K.M."/>
        </authorList>
    </citation>
    <scope>NUCLEOTIDE SEQUENCE [LARGE SCALE GENOMIC DNA]</scope>
    <source>
        <strain evidence="2">JAX WOST 10</strain>
    </source>
</reference>
<dbReference type="InterPro" id="IPR043502">
    <property type="entry name" value="DNA/RNA_pol_sf"/>
</dbReference>
<dbReference type="InterPro" id="IPR000477">
    <property type="entry name" value="RT_dom"/>
</dbReference>
<dbReference type="SUPFAM" id="SSF56672">
    <property type="entry name" value="DNA/RNA polymerases"/>
    <property type="match status" value="1"/>
</dbReference>
<dbReference type="EMBL" id="JAUNZN010000003">
    <property type="protein sequence ID" value="KAK4825172.1"/>
    <property type="molecule type" value="Genomic_DNA"/>
</dbReference>